<dbReference type="EMBL" id="PNJG02000002">
    <property type="protein sequence ID" value="RKQ35140.1"/>
    <property type="molecule type" value="Genomic_DNA"/>
</dbReference>
<keyword evidence="2" id="KW-1185">Reference proteome</keyword>
<name>A0A495A5Z9_9MICC</name>
<protein>
    <recommendedName>
        <fullName evidence="3">Abi family protein</fullName>
    </recommendedName>
</protein>
<dbReference type="AlphaFoldDB" id="A0A495A5Z9"/>
<evidence type="ECO:0000313" key="2">
    <source>
        <dbReference type="Proteomes" id="UP000249516"/>
    </source>
</evidence>
<evidence type="ECO:0000313" key="1">
    <source>
        <dbReference type="EMBL" id="RKQ35140.1"/>
    </source>
</evidence>
<dbReference type="OrthoDB" id="3418622at2"/>
<dbReference type="RefSeq" id="WP_121031037.1">
    <property type="nucleotide sequence ID" value="NZ_PNJG02000002.1"/>
</dbReference>
<proteinExistence type="predicted"/>
<accession>A0A495A5Z9</accession>
<dbReference type="Proteomes" id="UP000249516">
    <property type="component" value="Unassembled WGS sequence"/>
</dbReference>
<sequence length="202" mass="23411">MSWYKKDPNSWRLLSDADALRRYENQAALQAKTWVFIGGVEVILRNALHHALTDHYGAWHDEDSPFVRVLTTRDAERLREARRTCEADRARRSRTSGNAAIEPGHMVAALTFGFWRKLLSRSYDRTLWVPALHNAFLPGTARRRVYDAADRLNIQRNRIAHHERITNPRQIRQAGQNLAGAIRPQAELWVSTLWNEIQIARP</sequence>
<evidence type="ECO:0008006" key="3">
    <source>
        <dbReference type="Google" id="ProtNLM"/>
    </source>
</evidence>
<gene>
    <name evidence="1" type="ORF">C1C97_007750</name>
</gene>
<organism evidence="1 2">
    <name type="scientific">Kocuria tytonis</name>
    <dbReference type="NCBI Taxonomy" id="2054280"/>
    <lineage>
        <taxon>Bacteria</taxon>
        <taxon>Bacillati</taxon>
        <taxon>Actinomycetota</taxon>
        <taxon>Actinomycetes</taxon>
        <taxon>Micrococcales</taxon>
        <taxon>Micrococcaceae</taxon>
        <taxon>Kocuria</taxon>
    </lineage>
</organism>
<reference evidence="1 2" key="1">
    <citation type="submission" date="2018-10" db="EMBL/GenBank/DDBJ databases">
        <title>Kocuria tytouropygialis sp. nov., isolated from the uropygial gland of an American barn owl (Tyto furcata).</title>
        <authorList>
            <person name="Braun M.S."/>
            <person name="Wang E."/>
            <person name="Zimmermann S."/>
            <person name="Wagner H."/>
            <person name="Wink M."/>
        </authorList>
    </citation>
    <scope>NUCLEOTIDE SEQUENCE [LARGE SCALE GENOMIC DNA]</scope>
    <source>
        <strain evidence="1 2">442</strain>
    </source>
</reference>
<comment type="caution">
    <text evidence="1">The sequence shown here is derived from an EMBL/GenBank/DDBJ whole genome shotgun (WGS) entry which is preliminary data.</text>
</comment>